<dbReference type="EMBL" id="JAAITT010000006">
    <property type="protein sequence ID" value="NSJ48251.1"/>
    <property type="molecule type" value="Genomic_DNA"/>
</dbReference>
<evidence type="ECO:0000313" key="10">
    <source>
        <dbReference type="Proteomes" id="UP001299608"/>
    </source>
</evidence>
<dbReference type="GeneID" id="97204811"/>
<keyword evidence="2" id="KW-0813">Transport</keyword>
<dbReference type="InterPro" id="IPR028081">
    <property type="entry name" value="Leu-bd"/>
</dbReference>
<feature type="domain" description="Leucine-binding protein" evidence="6">
    <location>
        <begin position="54"/>
        <end position="393"/>
    </location>
</feature>
<evidence type="ECO:0000256" key="4">
    <source>
        <dbReference type="ARBA" id="ARBA00022970"/>
    </source>
</evidence>
<dbReference type="InterPro" id="IPR051010">
    <property type="entry name" value="BCAA_transport"/>
</dbReference>
<evidence type="ECO:0000256" key="3">
    <source>
        <dbReference type="ARBA" id="ARBA00022729"/>
    </source>
</evidence>
<evidence type="ECO:0000256" key="2">
    <source>
        <dbReference type="ARBA" id="ARBA00022448"/>
    </source>
</evidence>
<evidence type="ECO:0000256" key="5">
    <source>
        <dbReference type="SAM" id="SignalP"/>
    </source>
</evidence>
<dbReference type="InterPro" id="IPR028082">
    <property type="entry name" value="Peripla_BP_I"/>
</dbReference>
<feature type="signal peptide" evidence="5">
    <location>
        <begin position="1"/>
        <end position="22"/>
    </location>
</feature>
<dbReference type="AlphaFoldDB" id="A0AAX1SPI1"/>
<dbReference type="PROSITE" id="PS51257">
    <property type="entry name" value="PROKAR_LIPOPROTEIN"/>
    <property type="match status" value="1"/>
</dbReference>
<organism evidence="7 10">
    <name type="scientific">Enterocloster aldenensis</name>
    <dbReference type="NCBI Taxonomy" id="358742"/>
    <lineage>
        <taxon>Bacteria</taxon>
        <taxon>Bacillati</taxon>
        <taxon>Bacillota</taxon>
        <taxon>Clostridia</taxon>
        <taxon>Lachnospirales</taxon>
        <taxon>Lachnospiraceae</taxon>
        <taxon>Enterocloster</taxon>
    </lineage>
</organism>
<keyword evidence="4" id="KW-0029">Amino-acid transport</keyword>
<evidence type="ECO:0000313" key="9">
    <source>
        <dbReference type="Proteomes" id="UP000669239"/>
    </source>
</evidence>
<keyword evidence="9" id="KW-1185">Reference proteome</keyword>
<dbReference type="EMBL" id="JAKNGE010000011">
    <property type="protein sequence ID" value="MCG4745805.1"/>
    <property type="molecule type" value="Genomic_DNA"/>
</dbReference>
<gene>
    <name evidence="8" type="ORF">G5B36_06000</name>
    <name evidence="7" type="ORF">L0N08_10315</name>
</gene>
<dbReference type="Proteomes" id="UP001299608">
    <property type="component" value="Unassembled WGS sequence"/>
</dbReference>
<sequence>MRKEAALFLSMALTVGMMSGCAGNGTAGTSGGSTVAQQMEEETAQSSSTGFDGTVVLGATAPLTGPNQLTGGYYVNGMNQAVNEINAAGGILGRELVLDVQDEGTDQSIAINATIKLIESGVPAIIGSYFSTNCMAVLPEIEKNKVPYFANGSNPDISASKNPYVWQIRVTDDFTGPIMADVALNELNMKNPAVLYTTASSTTIQKDNFVKAMEEKGNPVSENNIYGAPENESNFSSIINQILGSGVDGLVVMGVSEAWDVALAQQLQSAGCDIPLMGSSSFASAPFIEVAKDAANGWYTVADWSPNILGRDLDVPERAVAFEEDYEKLYDAKSAMQSAWGYDCVYLFKEACERAGTTEDREKINEAMGSTDLQGANNYYKIYEDSYHVMSTYIMLCETTGGEAVPVRIVNFR</sequence>
<reference evidence="8 9" key="1">
    <citation type="journal article" date="2020" name="Cell Host Microbe">
        <title>Functional and Genomic Variation between Human-Derived Isolates of Lachnospiraceae Reveals Inter- and Intra-Species Diversity.</title>
        <authorList>
            <person name="Sorbara M.T."/>
            <person name="Littmann E.R."/>
            <person name="Fontana E."/>
            <person name="Moody T.U."/>
            <person name="Kohout C.E."/>
            <person name="Gjonbalaj M."/>
            <person name="Eaton V."/>
            <person name="Seok R."/>
            <person name="Leiner I.M."/>
            <person name="Pamer E.G."/>
        </authorList>
    </citation>
    <scope>NUCLEOTIDE SEQUENCE [LARGE SCALE GENOMIC DNA]</scope>
    <source>
        <strain evidence="8 9">MSK.1.17</strain>
    </source>
</reference>
<feature type="chain" id="PRO_5043298067" evidence="5">
    <location>
        <begin position="23"/>
        <end position="413"/>
    </location>
</feature>
<dbReference type="Pfam" id="PF13458">
    <property type="entry name" value="Peripla_BP_6"/>
    <property type="match status" value="1"/>
</dbReference>
<name>A0AAX1SPI1_9FIRM</name>
<protein>
    <submittedName>
        <fullName evidence="7">ABC transporter substrate-binding protein</fullName>
    </submittedName>
</protein>
<comment type="similarity">
    <text evidence="1">Belongs to the leucine-binding protein family.</text>
</comment>
<accession>A0AAX1SPI1</accession>
<proteinExistence type="inferred from homology"/>
<comment type="caution">
    <text evidence="7">The sequence shown here is derived from an EMBL/GenBank/DDBJ whole genome shotgun (WGS) entry which is preliminary data.</text>
</comment>
<dbReference type="SUPFAM" id="SSF53822">
    <property type="entry name" value="Periplasmic binding protein-like I"/>
    <property type="match status" value="1"/>
</dbReference>
<reference evidence="7" key="3">
    <citation type="submission" date="2022-01" db="EMBL/GenBank/DDBJ databases">
        <title>Collection of gut derived symbiotic bacterial strains cultured from healthy donors.</title>
        <authorList>
            <person name="Lin H."/>
            <person name="Kohout C."/>
            <person name="Waligurski E."/>
            <person name="Pamer E.G."/>
        </authorList>
    </citation>
    <scope>NUCLEOTIDE SEQUENCE</scope>
    <source>
        <strain evidence="7">DFI.6.55</strain>
    </source>
</reference>
<dbReference type="PANTHER" id="PTHR30483">
    <property type="entry name" value="LEUCINE-SPECIFIC-BINDING PROTEIN"/>
    <property type="match status" value="1"/>
</dbReference>
<dbReference type="InterPro" id="IPR000709">
    <property type="entry name" value="Leu_Ile_Val-bd"/>
</dbReference>
<evidence type="ECO:0000313" key="7">
    <source>
        <dbReference type="EMBL" id="MCG4745805.1"/>
    </source>
</evidence>
<dbReference type="PRINTS" id="PR00337">
    <property type="entry name" value="LEUILEVALBP"/>
</dbReference>
<evidence type="ECO:0000313" key="8">
    <source>
        <dbReference type="EMBL" id="NSJ48251.1"/>
    </source>
</evidence>
<dbReference type="Gene3D" id="3.40.50.2300">
    <property type="match status" value="2"/>
</dbReference>
<evidence type="ECO:0000256" key="1">
    <source>
        <dbReference type="ARBA" id="ARBA00010062"/>
    </source>
</evidence>
<dbReference type="GO" id="GO:0006865">
    <property type="term" value="P:amino acid transport"/>
    <property type="evidence" value="ECO:0007669"/>
    <property type="project" value="UniProtKB-KW"/>
</dbReference>
<keyword evidence="3 5" id="KW-0732">Signal</keyword>
<dbReference type="RefSeq" id="WP_117555799.1">
    <property type="nucleotide sequence ID" value="NZ_BAABZL010000001.1"/>
</dbReference>
<reference evidence="8" key="2">
    <citation type="submission" date="2020-02" db="EMBL/GenBank/DDBJ databases">
        <authorList>
            <person name="Littmann E."/>
            <person name="Sorbara M."/>
        </authorList>
    </citation>
    <scope>NUCLEOTIDE SEQUENCE</scope>
    <source>
        <strain evidence="8">MSK.1.17</strain>
    </source>
</reference>
<dbReference type="Proteomes" id="UP000669239">
    <property type="component" value="Unassembled WGS sequence"/>
</dbReference>
<evidence type="ECO:0000259" key="6">
    <source>
        <dbReference type="Pfam" id="PF13458"/>
    </source>
</evidence>
<dbReference type="PANTHER" id="PTHR30483:SF6">
    <property type="entry name" value="PERIPLASMIC BINDING PROTEIN OF ABC TRANSPORTER FOR NATURAL AMINO ACIDS"/>
    <property type="match status" value="1"/>
</dbReference>